<proteinExistence type="inferred from homology"/>
<gene>
    <name evidence="10" type="ORF">A2Y82_03695</name>
</gene>
<dbReference type="SUPFAM" id="SSF46557">
    <property type="entry name" value="GreA transcript cleavage protein, N-terminal domain"/>
    <property type="match status" value="1"/>
</dbReference>
<dbReference type="GO" id="GO:0070063">
    <property type="term" value="F:RNA polymerase binding"/>
    <property type="evidence" value="ECO:0007669"/>
    <property type="project" value="InterPro"/>
</dbReference>
<dbReference type="InterPro" id="IPR001437">
    <property type="entry name" value="Tscrpt_elong_fac_GreA/B_C"/>
</dbReference>
<evidence type="ECO:0000256" key="6">
    <source>
        <dbReference type="ARBA" id="ARBA00030776"/>
    </source>
</evidence>
<dbReference type="PIRSF" id="PIRSF006092">
    <property type="entry name" value="GreA_GreB"/>
    <property type="match status" value="1"/>
</dbReference>
<evidence type="ECO:0000313" key="11">
    <source>
        <dbReference type="Proteomes" id="UP000176498"/>
    </source>
</evidence>
<keyword evidence="5" id="KW-0804">Transcription</keyword>
<dbReference type="Gene3D" id="1.10.287.180">
    <property type="entry name" value="Transcription elongation factor, GreA/GreB, N-terminal domain"/>
    <property type="match status" value="1"/>
</dbReference>
<dbReference type="AlphaFoldDB" id="A0A1G1XNM8"/>
<reference evidence="10 11" key="1">
    <citation type="journal article" date="2016" name="Nat. Commun.">
        <title>Thousands of microbial genomes shed light on interconnected biogeochemical processes in an aquifer system.</title>
        <authorList>
            <person name="Anantharaman K."/>
            <person name="Brown C.T."/>
            <person name="Hug L.A."/>
            <person name="Sharon I."/>
            <person name="Castelle C.J."/>
            <person name="Probst A.J."/>
            <person name="Thomas B.C."/>
            <person name="Singh A."/>
            <person name="Wilkins M.J."/>
            <person name="Karaoz U."/>
            <person name="Brodie E.L."/>
            <person name="Williams K.H."/>
            <person name="Hubbard S.S."/>
            <person name="Banfield J.F."/>
        </authorList>
    </citation>
    <scope>NUCLEOTIDE SEQUENCE [LARGE SCALE GENOMIC DNA]</scope>
</reference>
<dbReference type="GO" id="GO:0006354">
    <property type="term" value="P:DNA-templated transcription elongation"/>
    <property type="evidence" value="ECO:0007669"/>
    <property type="project" value="TreeGrafter"/>
</dbReference>
<sequence length="165" mass="18566">MQIPKRKSENNGQGNYDPHITSQRADEMRKELERLIKISRPRASNEVAEHAKLGDFSENAAYQMAKGKLRSINNRILILQDKLNNAIIIECVPSNCLQLGSQVTVEVNGQRKIYTILGSQETNPQQGIISHLSPIGKALLGHKINDEVEIEINGQNLKYKIIKIE</sequence>
<organism evidence="10 11">
    <name type="scientific">Candidatus Buchananbacteria bacterium RBG_13_36_9</name>
    <dbReference type="NCBI Taxonomy" id="1797530"/>
    <lineage>
        <taxon>Bacteria</taxon>
        <taxon>Candidatus Buchananiibacteriota</taxon>
    </lineage>
</organism>
<dbReference type="GO" id="GO:0032784">
    <property type="term" value="P:regulation of DNA-templated transcription elongation"/>
    <property type="evidence" value="ECO:0007669"/>
    <property type="project" value="InterPro"/>
</dbReference>
<dbReference type="InterPro" id="IPR022691">
    <property type="entry name" value="Tscrpt_elong_fac_GreA/B_N"/>
</dbReference>
<feature type="domain" description="Transcription elongation factor GreA/GreB N-terminal" evidence="9">
    <location>
        <begin position="20"/>
        <end position="88"/>
    </location>
</feature>
<dbReference type="InterPro" id="IPR018151">
    <property type="entry name" value="TF_GreA/GreB_CS"/>
</dbReference>
<dbReference type="Gene3D" id="3.10.50.30">
    <property type="entry name" value="Transcription elongation factor, GreA/GreB, C-terminal domain"/>
    <property type="match status" value="1"/>
</dbReference>
<evidence type="ECO:0000313" key="10">
    <source>
        <dbReference type="EMBL" id="OGY40937.1"/>
    </source>
</evidence>
<evidence type="ECO:0000256" key="5">
    <source>
        <dbReference type="ARBA" id="ARBA00023163"/>
    </source>
</evidence>
<evidence type="ECO:0000256" key="3">
    <source>
        <dbReference type="ARBA" id="ARBA00023015"/>
    </source>
</evidence>
<dbReference type="InterPro" id="IPR036953">
    <property type="entry name" value="GreA/GreB_C_sf"/>
</dbReference>
<dbReference type="PROSITE" id="PS00830">
    <property type="entry name" value="GREAB_2"/>
    <property type="match status" value="1"/>
</dbReference>
<evidence type="ECO:0000256" key="2">
    <source>
        <dbReference type="ARBA" id="ARBA00013729"/>
    </source>
</evidence>
<dbReference type="Pfam" id="PF03449">
    <property type="entry name" value="GreA_GreB_N"/>
    <property type="match status" value="1"/>
</dbReference>
<keyword evidence="3" id="KW-0805">Transcription regulation</keyword>
<evidence type="ECO:0000256" key="4">
    <source>
        <dbReference type="ARBA" id="ARBA00023125"/>
    </source>
</evidence>
<evidence type="ECO:0000259" key="9">
    <source>
        <dbReference type="Pfam" id="PF03449"/>
    </source>
</evidence>
<accession>A0A1G1XNM8</accession>
<dbReference type="FunFam" id="1.10.287.180:FF:000001">
    <property type="entry name" value="Transcription elongation factor GreA"/>
    <property type="match status" value="1"/>
</dbReference>
<evidence type="ECO:0000256" key="7">
    <source>
        <dbReference type="SAM" id="MobiDB-lite"/>
    </source>
</evidence>
<dbReference type="InterPro" id="IPR036805">
    <property type="entry name" value="Tscrpt_elong_fac_GreA/B_N_sf"/>
</dbReference>
<evidence type="ECO:0000256" key="1">
    <source>
        <dbReference type="ARBA" id="ARBA00008213"/>
    </source>
</evidence>
<evidence type="ECO:0000259" key="8">
    <source>
        <dbReference type="Pfam" id="PF01272"/>
    </source>
</evidence>
<dbReference type="InterPro" id="IPR023459">
    <property type="entry name" value="Tscrpt_elong_fac_GreA/B_fam"/>
</dbReference>
<protein>
    <recommendedName>
        <fullName evidence="2">Transcription elongation factor GreA</fullName>
    </recommendedName>
    <alternativeName>
        <fullName evidence="6">Transcript cleavage factor GreA</fullName>
    </alternativeName>
</protein>
<comment type="similarity">
    <text evidence="1">Belongs to the GreA/GreB family.</text>
</comment>
<dbReference type="PANTHER" id="PTHR30437:SF4">
    <property type="entry name" value="TRANSCRIPTION ELONGATION FACTOR GREA"/>
    <property type="match status" value="1"/>
</dbReference>
<dbReference type="Pfam" id="PF01272">
    <property type="entry name" value="GreA_GreB"/>
    <property type="match status" value="1"/>
</dbReference>
<dbReference type="GO" id="GO:0003677">
    <property type="term" value="F:DNA binding"/>
    <property type="evidence" value="ECO:0007669"/>
    <property type="project" value="UniProtKB-KW"/>
</dbReference>
<dbReference type="EMBL" id="MHHZ01000023">
    <property type="protein sequence ID" value="OGY40937.1"/>
    <property type="molecule type" value="Genomic_DNA"/>
</dbReference>
<comment type="caution">
    <text evidence="10">The sequence shown here is derived from an EMBL/GenBank/DDBJ whole genome shotgun (WGS) entry which is preliminary data.</text>
</comment>
<dbReference type="SUPFAM" id="SSF54534">
    <property type="entry name" value="FKBP-like"/>
    <property type="match status" value="1"/>
</dbReference>
<dbReference type="PANTHER" id="PTHR30437">
    <property type="entry name" value="TRANSCRIPTION ELONGATION FACTOR GREA"/>
    <property type="match status" value="1"/>
</dbReference>
<feature type="domain" description="Transcription elongation factor GreA/GreB C-terminal" evidence="8">
    <location>
        <begin position="95"/>
        <end position="165"/>
    </location>
</feature>
<dbReference type="Proteomes" id="UP000176498">
    <property type="component" value="Unassembled WGS sequence"/>
</dbReference>
<feature type="region of interest" description="Disordered" evidence="7">
    <location>
        <begin position="1"/>
        <end position="24"/>
    </location>
</feature>
<keyword evidence="4" id="KW-0238">DNA-binding</keyword>
<name>A0A1G1XNM8_9BACT</name>